<feature type="transmembrane region" description="Helical" evidence="1">
    <location>
        <begin position="6"/>
        <end position="26"/>
    </location>
</feature>
<feature type="transmembrane region" description="Helical" evidence="1">
    <location>
        <begin position="80"/>
        <end position="101"/>
    </location>
</feature>
<proteinExistence type="predicted"/>
<sequence length="139" mass="15421">MRDLMLMVHFIGLSMALGTGFANLFLSMAAAKLEPAERGPFMFRTLVLIRMGHIGLGLLLISGFYLITPFWKILGHMPTLIAKLCFVTLLVILVSIITVIAKKAQRQNNPAMLARLKPFGMLNFFVGFTIVVLAVLSFH</sequence>
<keyword evidence="1" id="KW-1133">Transmembrane helix</keyword>
<organism evidence="2 3">
    <name type="scientific">Chryseosolibacter histidini</name>
    <dbReference type="NCBI Taxonomy" id="2782349"/>
    <lineage>
        <taxon>Bacteria</taxon>
        <taxon>Pseudomonadati</taxon>
        <taxon>Bacteroidota</taxon>
        <taxon>Cytophagia</taxon>
        <taxon>Cytophagales</taxon>
        <taxon>Chryseotaleaceae</taxon>
        <taxon>Chryseosolibacter</taxon>
    </lineage>
</organism>
<evidence type="ECO:0000313" key="2">
    <source>
        <dbReference type="EMBL" id="MBT1696680.1"/>
    </source>
</evidence>
<comment type="caution">
    <text evidence="2">The sequence shown here is derived from an EMBL/GenBank/DDBJ whole genome shotgun (WGS) entry which is preliminary data.</text>
</comment>
<dbReference type="EMBL" id="JAHESF010000005">
    <property type="protein sequence ID" value="MBT1696680.1"/>
    <property type="molecule type" value="Genomic_DNA"/>
</dbReference>
<feature type="transmembrane region" description="Helical" evidence="1">
    <location>
        <begin position="47"/>
        <end position="68"/>
    </location>
</feature>
<keyword evidence="1" id="KW-0472">Membrane</keyword>
<evidence type="ECO:0000256" key="1">
    <source>
        <dbReference type="SAM" id="Phobius"/>
    </source>
</evidence>
<keyword evidence="3" id="KW-1185">Reference proteome</keyword>
<gene>
    <name evidence="2" type="ORF">KK083_07335</name>
</gene>
<dbReference type="AlphaFoldDB" id="A0AAP2DI05"/>
<keyword evidence="1" id="KW-0812">Transmembrane</keyword>
<dbReference type="Proteomes" id="UP001319200">
    <property type="component" value="Unassembled WGS sequence"/>
</dbReference>
<accession>A0AAP2DI05</accession>
<reference evidence="2 3" key="1">
    <citation type="submission" date="2021-05" db="EMBL/GenBank/DDBJ databases">
        <title>A Polyphasic approach of four new species of the genus Ohtaekwangia: Ohtaekwangia histidinii sp. nov., Ohtaekwangia cretensis sp. nov., Ohtaekwangia indiensis sp. nov., Ohtaekwangia reichenbachii sp. nov. from diverse environment.</title>
        <authorList>
            <person name="Octaviana S."/>
        </authorList>
    </citation>
    <scope>NUCLEOTIDE SEQUENCE [LARGE SCALE GENOMIC DNA]</scope>
    <source>
        <strain evidence="2 3">PWU4</strain>
    </source>
</reference>
<evidence type="ECO:0000313" key="3">
    <source>
        <dbReference type="Proteomes" id="UP001319200"/>
    </source>
</evidence>
<protein>
    <recommendedName>
        <fullName evidence="4">DUF2269 family protein</fullName>
    </recommendedName>
</protein>
<dbReference type="RefSeq" id="WP_254162024.1">
    <property type="nucleotide sequence ID" value="NZ_JAHESF010000005.1"/>
</dbReference>
<name>A0AAP2DI05_9BACT</name>
<feature type="transmembrane region" description="Helical" evidence="1">
    <location>
        <begin position="121"/>
        <end position="138"/>
    </location>
</feature>
<evidence type="ECO:0008006" key="4">
    <source>
        <dbReference type="Google" id="ProtNLM"/>
    </source>
</evidence>